<reference evidence="2 3" key="1">
    <citation type="submission" date="2015-12" db="EMBL/GenBank/DDBJ databases">
        <authorList>
            <person name="Shamseldin A."/>
            <person name="Moawad H."/>
            <person name="Abd El-Rahim W.M."/>
            <person name="Sadowsky M.J."/>
        </authorList>
    </citation>
    <scope>NUCLEOTIDE SEQUENCE [LARGE SCALE GENOMIC DNA]</scope>
    <source>
        <strain evidence="2 3">SJ5A-1</strain>
    </source>
</reference>
<organism evidence="2 3">
    <name type="scientific">Pseudoponticoccus marisrubri</name>
    <dbReference type="NCBI Taxonomy" id="1685382"/>
    <lineage>
        <taxon>Bacteria</taxon>
        <taxon>Pseudomonadati</taxon>
        <taxon>Pseudomonadota</taxon>
        <taxon>Alphaproteobacteria</taxon>
        <taxon>Rhodobacterales</taxon>
        <taxon>Roseobacteraceae</taxon>
        <taxon>Pseudoponticoccus</taxon>
    </lineage>
</organism>
<dbReference type="OrthoDB" id="5951444at2"/>
<dbReference type="Proteomes" id="UP000054396">
    <property type="component" value="Unassembled WGS sequence"/>
</dbReference>
<evidence type="ECO:0000313" key="2">
    <source>
        <dbReference type="EMBL" id="KUF11449.1"/>
    </source>
</evidence>
<accession>A0A0W7WLJ9</accession>
<dbReference type="AlphaFoldDB" id="A0A0W7WLJ9"/>
<dbReference type="RefSeq" id="WP_058861394.1">
    <property type="nucleotide sequence ID" value="NZ_LPXO01000003.1"/>
</dbReference>
<dbReference type="InterPro" id="IPR014922">
    <property type="entry name" value="YdhG-like"/>
</dbReference>
<dbReference type="Pfam" id="PF08818">
    <property type="entry name" value="DUF1801"/>
    <property type="match status" value="1"/>
</dbReference>
<keyword evidence="3" id="KW-1185">Reference proteome</keyword>
<proteinExistence type="predicted"/>
<name>A0A0W7WLJ9_9RHOB</name>
<gene>
    <name evidence="2" type="ORF">AVJ23_06700</name>
</gene>
<feature type="domain" description="YdhG-like" evidence="1">
    <location>
        <begin position="25"/>
        <end position="128"/>
    </location>
</feature>
<comment type="caution">
    <text evidence="2">The sequence shown here is derived from an EMBL/GenBank/DDBJ whole genome shotgun (WGS) entry which is preliminary data.</text>
</comment>
<sequence length="142" mass="15747">MAGAMTVESDASVEAFLAGVEPARRREDAQVLDAIFRQATGWQPRLWGSSIVGYGRYRYTYDSGYSGAFLATGFAPRKAKMVVYIMPGYADFGHILDRIGPYKLGKACLYLGSFAKLDLDPLPELIRAGLDDLSRRWEVEPT</sequence>
<evidence type="ECO:0000313" key="3">
    <source>
        <dbReference type="Proteomes" id="UP000054396"/>
    </source>
</evidence>
<evidence type="ECO:0000259" key="1">
    <source>
        <dbReference type="Pfam" id="PF08818"/>
    </source>
</evidence>
<protein>
    <recommendedName>
        <fullName evidence="1">YdhG-like domain-containing protein</fullName>
    </recommendedName>
</protein>
<dbReference type="STRING" id="1685382.AVJ23_06700"/>
<dbReference type="EMBL" id="LPXO01000003">
    <property type="protein sequence ID" value="KUF11449.1"/>
    <property type="molecule type" value="Genomic_DNA"/>
</dbReference>